<keyword evidence="2" id="KW-1133">Transmembrane helix</keyword>
<keyword evidence="6" id="KW-1185">Reference proteome</keyword>
<proteinExistence type="predicted"/>
<gene>
    <name evidence="3" type="ORF">HXX08_11500</name>
    <name evidence="4" type="ORF">OZ401_001642</name>
</gene>
<dbReference type="Proteomes" id="UP001431572">
    <property type="component" value="Chromosome 1"/>
</dbReference>
<feature type="transmembrane region" description="Helical" evidence="2">
    <location>
        <begin position="15"/>
        <end position="36"/>
    </location>
</feature>
<feature type="transmembrane region" description="Helical" evidence="2">
    <location>
        <begin position="42"/>
        <end position="62"/>
    </location>
</feature>
<evidence type="ECO:0000313" key="6">
    <source>
        <dbReference type="Proteomes" id="UP001431572"/>
    </source>
</evidence>
<reference evidence="3 5" key="1">
    <citation type="submission" date="2020-06" db="EMBL/GenBank/DDBJ databases">
        <title>Anoxygenic phototrophic Chloroflexota member uses a Type I reaction center.</title>
        <authorList>
            <person name="Tsuji J.M."/>
            <person name="Shaw N.A."/>
            <person name="Nagashima S."/>
            <person name="Venkiteswaran J."/>
            <person name="Schiff S.L."/>
            <person name="Hanada S."/>
            <person name="Tank M."/>
            <person name="Neufeld J.D."/>
        </authorList>
    </citation>
    <scope>NUCLEOTIDE SEQUENCE [LARGE SCALE GENOMIC DNA]</scope>
    <source>
        <strain evidence="3">L227-S17</strain>
    </source>
</reference>
<accession>A0A8T7M3N6</accession>
<evidence type="ECO:0000313" key="3">
    <source>
        <dbReference type="EMBL" id="NWJ46495.1"/>
    </source>
</evidence>
<organism evidence="3 5">
    <name type="scientific">Candidatus Chlorohelix allophototropha</name>
    <dbReference type="NCBI Taxonomy" id="3003348"/>
    <lineage>
        <taxon>Bacteria</taxon>
        <taxon>Bacillati</taxon>
        <taxon>Chloroflexota</taxon>
        <taxon>Chloroflexia</taxon>
        <taxon>Candidatus Chloroheliales</taxon>
        <taxon>Candidatus Chloroheliaceae</taxon>
        <taxon>Candidatus Chlorohelix</taxon>
    </lineage>
</organism>
<reference evidence="4" key="2">
    <citation type="journal article" date="2024" name="Nature">
        <title>Anoxygenic phototroph of the Chloroflexota uses a type I reaction centre.</title>
        <authorList>
            <person name="Tsuji J.M."/>
            <person name="Shaw N.A."/>
            <person name="Nagashima S."/>
            <person name="Venkiteswaran J.J."/>
            <person name="Schiff S.L."/>
            <person name="Watanabe T."/>
            <person name="Fukui M."/>
            <person name="Hanada S."/>
            <person name="Tank M."/>
            <person name="Neufeld J.D."/>
        </authorList>
    </citation>
    <scope>NUCLEOTIDE SEQUENCE</scope>
    <source>
        <strain evidence="4">L227-S17</strain>
    </source>
</reference>
<evidence type="ECO:0000256" key="2">
    <source>
        <dbReference type="SAM" id="Phobius"/>
    </source>
</evidence>
<sequence>MKEVIRNLDSEDGRIAILFLWLTAMCIYFFVLSLSIAELQFAPVAIAFIGLTAFMTSLHYYARAINQVEGYTQDTQAIRKPLAPTTTPNTQDPQDIRKPLAPNTQDLPLELLEERKRFYAFIKGVMVEGAIGETTWLGRGYSRTEYRNLVEMLEEVGAITKPEGAGRASRRKLKSFDQTIDAIGELAMRSGVQNYWQAVMQTIPPSPSTVVNPAYSIQSQVQIE</sequence>
<dbReference type="Proteomes" id="UP000521676">
    <property type="component" value="Unassembled WGS sequence"/>
</dbReference>
<keyword evidence="2" id="KW-0472">Membrane</keyword>
<protein>
    <submittedName>
        <fullName evidence="3">Uncharacterized protein</fullName>
    </submittedName>
</protein>
<dbReference type="RefSeq" id="WP_341467750.1">
    <property type="nucleotide sequence ID" value="NZ_CP128399.1"/>
</dbReference>
<evidence type="ECO:0000256" key="1">
    <source>
        <dbReference type="SAM" id="MobiDB-lite"/>
    </source>
</evidence>
<feature type="compositionally biased region" description="Low complexity" evidence="1">
    <location>
        <begin position="84"/>
        <end position="93"/>
    </location>
</feature>
<dbReference type="AlphaFoldDB" id="A0A8T7M3N6"/>
<dbReference type="EMBL" id="CP128399">
    <property type="protein sequence ID" value="WJW65863.1"/>
    <property type="molecule type" value="Genomic_DNA"/>
</dbReference>
<name>A0A8T7M3N6_9CHLR</name>
<keyword evidence="2" id="KW-0812">Transmembrane</keyword>
<dbReference type="EMBL" id="JACATZ010000001">
    <property type="protein sequence ID" value="NWJ46495.1"/>
    <property type="molecule type" value="Genomic_DNA"/>
</dbReference>
<evidence type="ECO:0000313" key="5">
    <source>
        <dbReference type="Proteomes" id="UP000521676"/>
    </source>
</evidence>
<feature type="region of interest" description="Disordered" evidence="1">
    <location>
        <begin position="82"/>
        <end position="102"/>
    </location>
</feature>
<evidence type="ECO:0000313" key="4">
    <source>
        <dbReference type="EMBL" id="WJW65863.1"/>
    </source>
</evidence>